<feature type="coiled-coil region" evidence="5">
    <location>
        <begin position="11"/>
        <end position="39"/>
    </location>
</feature>
<comment type="subcellular location">
    <subcellularLocation>
        <location evidence="1">Cytoplasm</location>
        <location evidence="1">Nucleoid</location>
    </subcellularLocation>
</comment>
<dbReference type="KEGG" id="mlir:LPB04_23535"/>
<dbReference type="Proteomes" id="UP000593875">
    <property type="component" value="Plasmid unnamed1"/>
</dbReference>
<dbReference type="PANTHER" id="PTHR38097">
    <property type="match status" value="1"/>
</dbReference>
<keyword evidence="5" id="KW-0175">Coiled coil</keyword>
<gene>
    <name evidence="8" type="ORF">LPB04_23535</name>
</gene>
<dbReference type="GO" id="GO:0005829">
    <property type="term" value="C:cytosol"/>
    <property type="evidence" value="ECO:0007669"/>
    <property type="project" value="TreeGrafter"/>
</dbReference>
<evidence type="ECO:0000256" key="3">
    <source>
        <dbReference type="ARBA" id="ARBA00022490"/>
    </source>
</evidence>
<dbReference type="GO" id="GO:0001217">
    <property type="term" value="F:DNA-binding transcription repressor activity"/>
    <property type="evidence" value="ECO:0007669"/>
    <property type="project" value="TreeGrafter"/>
</dbReference>
<dbReference type="GO" id="GO:0003680">
    <property type="term" value="F:minor groove of adenine-thymine-rich DNA binding"/>
    <property type="evidence" value="ECO:0007669"/>
    <property type="project" value="TreeGrafter"/>
</dbReference>
<evidence type="ECO:0000256" key="1">
    <source>
        <dbReference type="ARBA" id="ARBA00004453"/>
    </source>
</evidence>
<dbReference type="InterPro" id="IPR037150">
    <property type="entry name" value="H-NS_C_dom_sf"/>
</dbReference>
<keyword evidence="9" id="KW-1185">Reference proteome</keyword>
<evidence type="ECO:0000256" key="2">
    <source>
        <dbReference type="ARBA" id="ARBA00010610"/>
    </source>
</evidence>
<geneLocation type="plasmid" evidence="8 9">
    <name>unnamed1</name>
</geneLocation>
<dbReference type="GO" id="GO:0032993">
    <property type="term" value="C:protein-DNA complex"/>
    <property type="evidence" value="ECO:0007669"/>
    <property type="project" value="TreeGrafter"/>
</dbReference>
<evidence type="ECO:0000256" key="6">
    <source>
        <dbReference type="SAM" id="MobiDB-lite"/>
    </source>
</evidence>
<evidence type="ECO:0000313" key="9">
    <source>
        <dbReference type="Proteomes" id="UP000593875"/>
    </source>
</evidence>
<feature type="domain" description="DNA-binding protein H-NS-like C-terminal" evidence="7">
    <location>
        <begin position="63"/>
        <end position="108"/>
    </location>
</feature>
<reference evidence="8 9" key="1">
    <citation type="submission" date="2020-10" db="EMBL/GenBank/DDBJ databases">
        <title>Genome sequencing of Massilia sp. LPB0304.</title>
        <authorList>
            <person name="Kim J."/>
        </authorList>
    </citation>
    <scope>NUCLEOTIDE SEQUENCE [LARGE SCALE GENOMIC DNA]</scope>
    <source>
        <strain evidence="8 9">LPB0304</strain>
        <plasmid evidence="8 9">unnamed1</plasmid>
    </source>
</reference>
<sequence length="108" mass="12009">MSKVDLSDYNLSELKGLQAEIEREIKNRQQQEVTKAREQIIAIAQGLGISVEELLTNSGPKSKGNGKKVQARYRNPADNAQTWTGRGRQPKWIAEGLAGGKTLDDFRI</sequence>
<evidence type="ECO:0000259" key="7">
    <source>
        <dbReference type="SMART" id="SM00528"/>
    </source>
</evidence>
<proteinExistence type="inferred from homology"/>
<keyword evidence="8" id="KW-0614">Plasmid</keyword>
<keyword evidence="4" id="KW-0238">DNA-binding</keyword>
<feature type="region of interest" description="Disordered" evidence="6">
    <location>
        <begin position="56"/>
        <end position="88"/>
    </location>
</feature>
<keyword evidence="3" id="KW-0963">Cytoplasm</keyword>
<accession>A0A7L9UBC0</accession>
<comment type="similarity">
    <text evidence="2">Belongs to the histone-like protein H-NS family.</text>
</comment>
<dbReference type="InterPro" id="IPR027444">
    <property type="entry name" value="H-NS_C_dom"/>
</dbReference>
<dbReference type="EMBL" id="CP062942">
    <property type="protein sequence ID" value="QOL52288.1"/>
    <property type="molecule type" value="Genomic_DNA"/>
</dbReference>
<name>A0A7L9UBC0_9BURK</name>
<dbReference type="GO" id="GO:0000976">
    <property type="term" value="F:transcription cis-regulatory region binding"/>
    <property type="evidence" value="ECO:0007669"/>
    <property type="project" value="TreeGrafter"/>
</dbReference>
<dbReference type="SMART" id="SM00528">
    <property type="entry name" value="HNS"/>
    <property type="match status" value="1"/>
</dbReference>
<dbReference type="GO" id="GO:0003681">
    <property type="term" value="F:bent DNA binding"/>
    <property type="evidence" value="ECO:0007669"/>
    <property type="project" value="TreeGrafter"/>
</dbReference>
<organism evidence="8 9">
    <name type="scientific">Massilia litorea</name>
    <dbReference type="NCBI Taxonomy" id="2769491"/>
    <lineage>
        <taxon>Bacteria</taxon>
        <taxon>Pseudomonadati</taxon>
        <taxon>Pseudomonadota</taxon>
        <taxon>Betaproteobacteria</taxon>
        <taxon>Burkholderiales</taxon>
        <taxon>Oxalobacteraceae</taxon>
        <taxon>Telluria group</taxon>
        <taxon>Massilia</taxon>
    </lineage>
</organism>
<evidence type="ECO:0000256" key="4">
    <source>
        <dbReference type="ARBA" id="ARBA00023125"/>
    </source>
</evidence>
<dbReference type="Gene3D" id="4.10.430.10">
    <property type="entry name" value="Histone-like protein H-NS, C-terminal domain"/>
    <property type="match status" value="1"/>
</dbReference>
<dbReference type="RefSeq" id="WP_193689249.1">
    <property type="nucleotide sequence ID" value="NZ_CP062942.1"/>
</dbReference>
<protein>
    <submittedName>
        <fullName evidence="8">H-NS histone family protein</fullName>
    </submittedName>
</protein>
<dbReference type="PANTHER" id="PTHR38097:SF2">
    <property type="entry name" value="DNA-BINDING PROTEIN STPA"/>
    <property type="match status" value="1"/>
</dbReference>
<dbReference type="Pfam" id="PF00816">
    <property type="entry name" value="Histone_HNS"/>
    <property type="match status" value="1"/>
</dbReference>
<dbReference type="AlphaFoldDB" id="A0A7L9UBC0"/>
<evidence type="ECO:0000256" key="5">
    <source>
        <dbReference type="SAM" id="Coils"/>
    </source>
</evidence>
<dbReference type="SUPFAM" id="SSF81273">
    <property type="entry name" value="H-NS histone-like proteins"/>
    <property type="match status" value="1"/>
</dbReference>
<evidence type="ECO:0000313" key="8">
    <source>
        <dbReference type="EMBL" id="QOL52288.1"/>
    </source>
</evidence>
<dbReference type="GO" id="GO:0009295">
    <property type="term" value="C:nucleoid"/>
    <property type="evidence" value="ECO:0007669"/>
    <property type="project" value="UniProtKB-SubCell"/>
</dbReference>